<protein>
    <submittedName>
        <fullName evidence="2">43 kDa tail protein</fullName>
    </submittedName>
</protein>
<organism evidence="2">
    <name type="scientific">Siphoviridae sp. ctlXU33</name>
    <dbReference type="NCBI Taxonomy" id="2823598"/>
    <lineage>
        <taxon>Viruses</taxon>
        <taxon>Duplodnaviria</taxon>
        <taxon>Heunggongvirae</taxon>
        <taxon>Uroviricota</taxon>
        <taxon>Caudoviricetes</taxon>
    </lineage>
</organism>
<dbReference type="EMBL" id="BK014706">
    <property type="protein sequence ID" value="DAD68668.1"/>
    <property type="molecule type" value="Genomic_DNA"/>
</dbReference>
<reference evidence="2" key="1">
    <citation type="journal article" date="2021" name="Proc. Natl. Acad. Sci. U.S.A.">
        <title>A Catalog of Tens of Thousands of Viruses from Human Metagenomes Reveals Hidden Associations with Chronic Diseases.</title>
        <authorList>
            <person name="Tisza M.J."/>
            <person name="Buck C.B."/>
        </authorList>
    </citation>
    <scope>NUCLEOTIDE SEQUENCE</scope>
    <source>
        <strain evidence="2">CtlXU33</strain>
    </source>
</reference>
<evidence type="ECO:0000259" key="1">
    <source>
        <dbReference type="Pfam" id="PF24032"/>
    </source>
</evidence>
<proteinExistence type="predicted"/>
<feature type="domain" description="YqbQ/XkdQ" evidence="1">
    <location>
        <begin position="29"/>
        <end position="321"/>
    </location>
</feature>
<dbReference type="Pfam" id="PF24032">
    <property type="entry name" value="YQBQ"/>
    <property type="match status" value="1"/>
</dbReference>
<accession>A0A8S5LF45</accession>
<evidence type="ECO:0000313" key="2">
    <source>
        <dbReference type="EMBL" id="DAD68668.1"/>
    </source>
</evidence>
<name>A0A8S5LF45_9CAUD</name>
<dbReference type="SUPFAM" id="SSF69279">
    <property type="entry name" value="Phage tail proteins"/>
    <property type="match status" value="1"/>
</dbReference>
<sequence length="327" mass="37085">MGACNTMTVNIMISNGKEAYIPSLKEGIQLDLERKGSPGKLKFSYFNDGNIKAEEGNQVKLTVDGIDVFFGFLFSKKISSQDSSFVECTAYDQLRYLKNKDTYSYNNLTVGEVIKLIAEDFRLNIGELEDTGYKIPHREERDKTLFDIIQNSIDETVQNTGKLYVFYDNVGKLTLKNIESMKLDLLIDMSTAVGYEYNSSIDSNTYNQVKVVYKNTKDKTNDIFLVKSGENINKWGVLQLNESVETKESGARKAEALLKYYNKVYKTLTIKDAFGDVRVKAGSSMVVMLQFEDIKISSYMVAEKVTHTFKNDEHLMALKLRGGLFNV</sequence>
<dbReference type="InterPro" id="IPR056937">
    <property type="entry name" value="YqbQ/XkdQ"/>
</dbReference>